<organism evidence="3 4">
    <name type="scientific">Zostera marina</name>
    <name type="common">Eelgrass</name>
    <dbReference type="NCBI Taxonomy" id="29655"/>
    <lineage>
        <taxon>Eukaryota</taxon>
        <taxon>Viridiplantae</taxon>
        <taxon>Streptophyta</taxon>
        <taxon>Embryophyta</taxon>
        <taxon>Tracheophyta</taxon>
        <taxon>Spermatophyta</taxon>
        <taxon>Magnoliopsida</taxon>
        <taxon>Liliopsida</taxon>
        <taxon>Zosteraceae</taxon>
        <taxon>Zostera</taxon>
    </lineage>
</organism>
<dbReference type="InterPro" id="IPR001005">
    <property type="entry name" value="SANT/Myb"/>
</dbReference>
<dbReference type="InterPro" id="IPR044822">
    <property type="entry name" value="Myb_DNA-bind_4"/>
</dbReference>
<dbReference type="OrthoDB" id="1843873at2759"/>
<protein>
    <recommendedName>
        <fullName evidence="2">Myb-like domain-containing protein</fullName>
    </recommendedName>
</protein>
<comment type="caution">
    <text evidence="3">The sequence shown here is derived from an EMBL/GenBank/DDBJ whole genome shotgun (WGS) entry which is preliminary data.</text>
</comment>
<feature type="domain" description="Myb-like" evidence="2">
    <location>
        <begin position="32"/>
        <end position="121"/>
    </location>
</feature>
<name>A0A0K9NJE8_ZOSMR</name>
<feature type="region of interest" description="Disordered" evidence="1">
    <location>
        <begin position="323"/>
        <end position="347"/>
    </location>
</feature>
<dbReference type="PANTHER" id="PTHR33492">
    <property type="entry name" value="OSJNBA0043A12.37 PROTEIN-RELATED"/>
    <property type="match status" value="1"/>
</dbReference>
<dbReference type="EMBL" id="LFYR01002215">
    <property type="protein sequence ID" value="KMZ56197.1"/>
    <property type="molecule type" value="Genomic_DNA"/>
</dbReference>
<reference evidence="4" key="1">
    <citation type="journal article" date="2016" name="Nature">
        <title>The genome of the seagrass Zostera marina reveals angiosperm adaptation to the sea.</title>
        <authorList>
            <person name="Olsen J.L."/>
            <person name="Rouze P."/>
            <person name="Verhelst B."/>
            <person name="Lin Y.-C."/>
            <person name="Bayer T."/>
            <person name="Collen J."/>
            <person name="Dattolo E."/>
            <person name="De Paoli E."/>
            <person name="Dittami S."/>
            <person name="Maumus F."/>
            <person name="Michel G."/>
            <person name="Kersting A."/>
            <person name="Lauritano C."/>
            <person name="Lohaus R."/>
            <person name="Toepel M."/>
            <person name="Tonon T."/>
            <person name="Vanneste K."/>
            <person name="Amirebrahimi M."/>
            <person name="Brakel J."/>
            <person name="Bostroem C."/>
            <person name="Chovatia M."/>
            <person name="Grimwood J."/>
            <person name="Jenkins J.W."/>
            <person name="Jueterbock A."/>
            <person name="Mraz A."/>
            <person name="Stam W.T."/>
            <person name="Tice H."/>
            <person name="Bornberg-Bauer E."/>
            <person name="Green P.J."/>
            <person name="Pearson G.A."/>
            <person name="Procaccini G."/>
            <person name="Duarte C.M."/>
            <person name="Schmutz J."/>
            <person name="Reusch T.B.H."/>
            <person name="Van de Peer Y."/>
        </authorList>
    </citation>
    <scope>NUCLEOTIDE SEQUENCE [LARGE SCALE GENOMIC DNA]</scope>
    <source>
        <strain evidence="4">cv. Finnish</strain>
    </source>
</reference>
<feature type="region of interest" description="Disordered" evidence="1">
    <location>
        <begin position="1"/>
        <end position="31"/>
    </location>
</feature>
<dbReference type="PROSITE" id="PS50090">
    <property type="entry name" value="MYB_LIKE"/>
    <property type="match status" value="1"/>
</dbReference>
<feature type="compositionally biased region" description="Polar residues" evidence="1">
    <location>
        <begin position="65"/>
        <end position="78"/>
    </location>
</feature>
<keyword evidence="4" id="KW-1185">Reference proteome</keyword>
<dbReference type="AlphaFoldDB" id="A0A0K9NJE8"/>
<dbReference type="STRING" id="29655.A0A0K9NJE8"/>
<sequence>MSSSSPPTSHTPLLPSHHLLPPPTSSSTSLLPREYRKGNWTLHETLVLITAKRLDDERRALSPKPNLTNNPSSSGNTASPPPQCGGGRSAELRWKWVENYCWRNGCLRSQNQCNDKWDNLLRDYKKVRHYEMKLVTLLPKDCKNEGAGVSGGSDLPPNNNNDGSYWKMEKHERKERNLPANLVAEVFHALTDVLNRRNSCKGGQHHNAICGSNSNINPLQLTISPRRPSLSIMPVVAAASMAFTPAVPPSQSTSTLAAFGHPPLSTIRAPTPVPPMKTHPPEPSVLGIRMILSRSLAACLKSQCLCVQTGSSGLESDKRCINAGNSSSGMRGEARETAPGGYGTGRT</sequence>
<feature type="region of interest" description="Disordered" evidence="1">
    <location>
        <begin position="61"/>
        <end position="86"/>
    </location>
</feature>
<evidence type="ECO:0000259" key="2">
    <source>
        <dbReference type="PROSITE" id="PS50090"/>
    </source>
</evidence>
<proteinExistence type="predicted"/>
<accession>A0A0K9NJE8</accession>
<dbReference type="Pfam" id="PF13837">
    <property type="entry name" value="Myb_DNA-bind_4"/>
    <property type="match status" value="1"/>
</dbReference>
<evidence type="ECO:0000256" key="1">
    <source>
        <dbReference type="SAM" id="MobiDB-lite"/>
    </source>
</evidence>
<dbReference type="Proteomes" id="UP000036987">
    <property type="component" value="Unassembled WGS sequence"/>
</dbReference>
<dbReference type="Gene3D" id="1.10.10.60">
    <property type="entry name" value="Homeodomain-like"/>
    <property type="match status" value="1"/>
</dbReference>
<gene>
    <name evidence="3" type="ORF">ZOSMA_98G00210</name>
</gene>
<dbReference type="PANTHER" id="PTHR33492:SF11">
    <property type="entry name" value="OS04G0670900 PROTEIN"/>
    <property type="match status" value="1"/>
</dbReference>
<evidence type="ECO:0000313" key="3">
    <source>
        <dbReference type="EMBL" id="KMZ56197.1"/>
    </source>
</evidence>
<evidence type="ECO:0000313" key="4">
    <source>
        <dbReference type="Proteomes" id="UP000036987"/>
    </source>
</evidence>